<evidence type="ECO:0000256" key="2">
    <source>
        <dbReference type="ARBA" id="ARBA00022448"/>
    </source>
</evidence>
<dbReference type="EMBL" id="JAOQJX010000002">
    <property type="protein sequence ID" value="MCU6746451.1"/>
    <property type="molecule type" value="Genomic_DNA"/>
</dbReference>
<dbReference type="PIRSF" id="PIRSF006603">
    <property type="entry name" value="DinF"/>
    <property type="match status" value="1"/>
</dbReference>
<keyword evidence="2" id="KW-0813">Transport</keyword>
<feature type="transmembrane region" description="Helical" evidence="7">
    <location>
        <begin position="228"/>
        <end position="248"/>
    </location>
</feature>
<dbReference type="Pfam" id="PF01554">
    <property type="entry name" value="MatE"/>
    <property type="match status" value="2"/>
</dbReference>
<organism evidence="8 9">
    <name type="scientific">Faecalicatena acetigenes</name>
    <dbReference type="NCBI Taxonomy" id="2981790"/>
    <lineage>
        <taxon>Bacteria</taxon>
        <taxon>Bacillati</taxon>
        <taxon>Bacillota</taxon>
        <taxon>Clostridia</taxon>
        <taxon>Lachnospirales</taxon>
        <taxon>Lachnospiraceae</taxon>
        <taxon>Faecalicatena</taxon>
    </lineage>
</organism>
<comment type="caution">
    <text evidence="8">The sequence shown here is derived from an EMBL/GenBank/DDBJ whole genome shotgun (WGS) entry which is preliminary data.</text>
</comment>
<feature type="transmembrane region" description="Helical" evidence="7">
    <location>
        <begin position="84"/>
        <end position="108"/>
    </location>
</feature>
<gene>
    <name evidence="8" type="ORF">OCV51_02055</name>
</gene>
<dbReference type="NCBIfam" id="TIGR00797">
    <property type="entry name" value="matE"/>
    <property type="match status" value="1"/>
</dbReference>
<feature type="transmembrane region" description="Helical" evidence="7">
    <location>
        <begin position="156"/>
        <end position="180"/>
    </location>
</feature>
<keyword evidence="3" id="KW-1003">Cell membrane</keyword>
<feature type="transmembrane region" description="Helical" evidence="7">
    <location>
        <begin position="402"/>
        <end position="420"/>
    </location>
</feature>
<proteinExistence type="predicted"/>
<dbReference type="PANTHER" id="PTHR43823">
    <property type="entry name" value="SPORULATION PROTEIN YKVU"/>
    <property type="match status" value="1"/>
</dbReference>
<comment type="subcellular location">
    <subcellularLocation>
        <location evidence="1">Cell membrane</location>
        <topology evidence="1">Multi-pass membrane protein</topology>
    </subcellularLocation>
</comment>
<feature type="transmembrane region" description="Helical" evidence="7">
    <location>
        <begin position="128"/>
        <end position="149"/>
    </location>
</feature>
<dbReference type="Proteomes" id="UP001652394">
    <property type="component" value="Unassembled WGS sequence"/>
</dbReference>
<dbReference type="InterPro" id="IPR051327">
    <property type="entry name" value="MATE_MepA_subfamily"/>
</dbReference>
<dbReference type="InterPro" id="IPR048279">
    <property type="entry name" value="MdtK-like"/>
</dbReference>
<keyword evidence="6 7" id="KW-0472">Membrane</keyword>
<protein>
    <submittedName>
        <fullName evidence="8">MATE family efflux transporter</fullName>
    </submittedName>
</protein>
<evidence type="ECO:0000256" key="7">
    <source>
        <dbReference type="SAM" id="Phobius"/>
    </source>
</evidence>
<dbReference type="PANTHER" id="PTHR43823:SF3">
    <property type="entry name" value="MULTIDRUG EXPORT PROTEIN MEPA"/>
    <property type="match status" value="1"/>
</dbReference>
<feature type="transmembrane region" description="Helical" evidence="7">
    <location>
        <begin position="47"/>
        <end position="72"/>
    </location>
</feature>
<evidence type="ECO:0000313" key="9">
    <source>
        <dbReference type="Proteomes" id="UP001652394"/>
    </source>
</evidence>
<feature type="transmembrane region" description="Helical" evidence="7">
    <location>
        <begin position="309"/>
        <end position="328"/>
    </location>
</feature>
<reference evidence="8 9" key="1">
    <citation type="journal article" date="2021" name="ISME Commun">
        <title>Automated analysis of genomic sequences facilitates high-throughput and comprehensive description of bacteria.</title>
        <authorList>
            <person name="Hitch T.C.A."/>
        </authorList>
    </citation>
    <scope>NUCLEOTIDE SEQUENCE [LARGE SCALE GENOMIC DNA]</scope>
    <source>
        <strain evidence="8 9">H2_18</strain>
    </source>
</reference>
<feature type="transmembrane region" description="Helical" evidence="7">
    <location>
        <begin position="260"/>
        <end position="279"/>
    </location>
</feature>
<keyword evidence="5 7" id="KW-1133">Transmembrane helix</keyword>
<evidence type="ECO:0000256" key="4">
    <source>
        <dbReference type="ARBA" id="ARBA00022692"/>
    </source>
</evidence>
<keyword evidence="4 7" id="KW-0812">Transmembrane</keyword>
<feature type="transmembrane region" description="Helical" evidence="7">
    <location>
        <begin position="7"/>
        <end position="27"/>
    </location>
</feature>
<feature type="transmembrane region" description="Helical" evidence="7">
    <location>
        <begin position="186"/>
        <end position="208"/>
    </location>
</feature>
<feature type="transmembrane region" description="Helical" evidence="7">
    <location>
        <begin position="378"/>
        <end position="396"/>
    </location>
</feature>
<feature type="transmembrane region" description="Helical" evidence="7">
    <location>
        <begin position="348"/>
        <end position="371"/>
    </location>
</feature>
<dbReference type="InterPro" id="IPR002528">
    <property type="entry name" value="MATE_fam"/>
</dbReference>
<evidence type="ECO:0000256" key="1">
    <source>
        <dbReference type="ARBA" id="ARBA00004651"/>
    </source>
</evidence>
<evidence type="ECO:0000256" key="3">
    <source>
        <dbReference type="ARBA" id="ARBA00022475"/>
    </source>
</evidence>
<evidence type="ECO:0000256" key="5">
    <source>
        <dbReference type="ARBA" id="ARBA00022989"/>
    </source>
</evidence>
<sequence>MRHNRREFFICVIPSVLAFALSGVYAIVDGFFVGNSIGDVGLSTINIAYPVTALLQAAGTGIGMGGAVQYAIRAAQGKQKEQNAYFSGTLILLLISSLSIMLLAFFARRPILILLGAQGEVFELGEEYLFVISLGSIFQIFGTGVVPLIRNMGGSLYAMGSMAAGFAANIILDYFFVWVFPFGIKGAAAATVIGQAVTAAGGMLYFVWKRCPFLLPDVNRKKTVYMTILKIAVSPFGITFSPMLTLMLMNRFAMRTGGTEAVACYACVAYVTTIVYMLLQGVGDGSQPLISQYYGRQDKEKMRHAGSMAYRMAAAVAAVSAVVLYFARKVAGSLFGASSAVNQEVAEALPFFLAGFLFLSYTRITTSVFYASEKSIQSYILVYAEAVFLFVFLLFLPDRMGISGLWSSVLGAQIMTAILAKLQNSSFVKRKCIVR</sequence>
<keyword evidence="9" id="KW-1185">Reference proteome</keyword>
<name>A0ABT2T8Y1_9FIRM</name>
<accession>A0ABT2T8Y1</accession>
<evidence type="ECO:0000256" key="6">
    <source>
        <dbReference type="ARBA" id="ARBA00023136"/>
    </source>
</evidence>
<evidence type="ECO:0000313" key="8">
    <source>
        <dbReference type="EMBL" id="MCU6746451.1"/>
    </source>
</evidence>
<dbReference type="RefSeq" id="WP_059068607.1">
    <property type="nucleotide sequence ID" value="NZ_JAOQJX010000002.1"/>
</dbReference>